<evidence type="ECO:0000313" key="2">
    <source>
        <dbReference type="EMBL" id="KAG0448069.1"/>
    </source>
</evidence>
<dbReference type="OrthoDB" id="1880352at2759"/>
<accession>A0A835P7Q0</accession>
<dbReference type="EMBL" id="JADCNL010000374">
    <property type="protein sequence ID" value="KAG0448069.1"/>
    <property type="molecule type" value="Genomic_DNA"/>
</dbReference>
<evidence type="ECO:0000256" key="1">
    <source>
        <dbReference type="SAM" id="MobiDB-lite"/>
    </source>
</evidence>
<reference evidence="2 3" key="1">
    <citation type="journal article" date="2020" name="Nat. Food">
        <title>A phased Vanilla planifolia genome enables genetic improvement of flavour and production.</title>
        <authorList>
            <person name="Hasing T."/>
            <person name="Tang H."/>
            <person name="Brym M."/>
            <person name="Khazi F."/>
            <person name="Huang T."/>
            <person name="Chambers A.H."/>
        </authorList>
    </citation>
    <scope>NUCLEOTIDE SEQUENCE [LARGE SCALE GENOMIC DNA]</scope>
    <source>
        <tissue evidence="2">Leaf</tissue>
    </source>
</reference>
<feature type="region of interest" description="Disordered" evidence="1">
    <location>
        <begin position="1"/>
        <end position="26"/>
    </location>
</feature>
<dbReference type="Proteomes" id="UP000636800">
    <property type="component" value="Unassembled WGS sequence"/>
</dbReference>
<dbReference type="AlphaFoldDB" id="A0A835P7Q0"/>
<sequence>PLQQWLGDPNEKRRKSLPASSPFFKSGRGERLMRETIAVGEARGWTERRNATRKRDQRGCTTI</sequence>
<keyword evidence="3" id="KW-1185">Reference proteome</keyword>
<feature type="non-terminal residue" evidence="2">
    <location>
        <position position="1"/>
    </location>
</feature>
<proteinExistence type="predicted"/>
<gene>
    <name evidence="2" type="ORF">HPP92_028016</name>
</gene>
<evidence type="ECO:0000313" key="3">
    <source>
        <dbReference type="Proteomes" id="UP000636800"/>
    </source>
</evidence>
<comment type="caution">
    <text evidence="2">The sequence shown here is derived from an EMBL/GenBank/DDBJ whole genome shotgun (WGS) entry which is preliminary data.</text>
</comment>
<organism evidence="2 3">
    <name type="scientific">Vanilla planifolia</name>
    <name type="common">Vanilla</name>
    <dbReference type="NCBI Taxonomy" id="51239"/>
    <lineage>
        <taxon>Eukaryota</taxon>
        <taxon>Viridiplantae</taxon>
        <taxon>Streptophyta</taxon>
        <taxon>Embryophyta</taxon>
        <taxon>Tracheophyta</taxon>
        <taxon>Spermatophyta</taxon>
        <taxon>Magnoliopsida</taxon>
        <taxon>Liliopsida</taxon>
        <taxon>Asparagales</taxon>
        <taxon>Orchidaceae</taxon>
        <taxon>Vanilloideae</taxon>
        <taxon>Vanilleae</taxon>
        <taxon>Vanilla</taxon>
    </lineage>
</organism>
<protein>
    <submittedName>
        <fullName evidence="2">Uncharacterized protein</fullName>
    </submittedName>
</protein>
<name>A0A835P7Q0_VANPL</name>